<reference evidence="2 3" key="1">
    <citation type="journal article" date="2019" name="Nat. Med.">
        <title>A library of human gut bacterial isolates paired with longitudinal multiomics data enables mechanistic microbiome research.</title>
        <authorList>
            <person name="Poyet M."/>
            <person name="Groussin M."/>
            <person name="Gibbons S.M."/>
            <person name="Avila-Pacheco J."/>
            <person name="Jiang X."/>
            <person name="Kearney S.M."/>
            <person name="Perrotta A.R."/>
            <person name="Berdy B."/>
            <person name="Zhao S."/>
            <person name="Lieberman T.D."/>
            <person name="Swanson P.K."/>
            <person name="Smith M."/>
            <person name="Roesemann S."/>
            <person name="Alexander J.E."/>
            <person name="Rich S.A."/>
            <person name="Livny J."/>
            <person name="Vlamakis H."/>
            <person name="Clish C."/>
            <person name="Bullock K."/>
            <person name="Deik A."/>
            <person name="Scott J."/>
            <person name="Pierce K.A."/>
            <person name="Xavier R.J."/>
            <person name="Alm E.J."/>
        </authorList>
    </citation>
    <scope>NUCLEOTIDE SEQUENCE [LARGE SCALE GENOMIC DNA]</scope>
    <source>
        <strain evidence="2 3">BIOML-A163</strain>
    </source>
</reference>
<gene>
    <name evidence="2" type="ORF">F3D71_12885</name>
</gene>
<accession>A0A5M5C2G9</accession>
<evidence type="ECO:0000256" key="1">
    <source>
        <dbReference type="SAM" id="MobiDB-lite"/>
    </source>
</evidence>
<comment type="caution">
    <text evidence="2">The sequence shown here is derived from an EMBL/GenBank/DDBJ whole genome shotgun (WGS) entry which is preliminary data.</text>
</comment>
<protein>
    <submittedName>
        <fullName evidence="2">Uncharacterized protein</fullName>
    </submittedName>
</protein>
<dbReference type="EMBL" id="VWLE01000166">
    <property type="protein sequence ID" value="KAA3951402.1"/>
    <property type="molecule type" value="Genomic_DNA"/>
</dbReference>
<dbReference type="AlphaFoldDB" id="A0A5M5C2G9"/>
<dbReference type="Proteomes" id="UP000323717">
    <property type="component" value="Unassembled WGS sequence"/>
</dbReference>
<organism evidence="2 3">
    <name type="scientific">Bacteroides ovatus</name>
    <dbReference type="NCBI Taxonomy" id="28116"/>
    <lineage>
        <taxon>Bacteria</taxon>
        <taxon>Pseudomonadati</taxon>
        <taxon>Bacteroidota</taxon>
        <taxon>Bacteroidia</taxon>
        <taxon>Bacteroidales</taxon>
        <taxon>Bacteroidaceae</taxon>
        <taxon>Bacteroides</taxon>
    </lineage>
</organism>
<feature type="compositionally biased region" description="Polar residues" evidence="1">
    <location>
        <begin position="37"/>
        <end position="49"/>
    </location>
</feature>
<evidence type="ECO:0000313" key="2">
    <source>
        <dbReference type="EMBL" id="KAA3951402.1"/>
    </source>
</evidence>
<evidence type="ECO:0000313" key="3">
    <source>
        <dbReference type="Proteomes" id="UP000323717"/>
    </source>
</evidence>
<feature type="region of interest" description="Disordered" evidence="1">
    <location>
        <begin position="34"/>
        <end position="62"/>
    </location>
</feature>
<proteinExistence type="predicted"/>
<name>A0A5M5C2G9_BACOV</name>
<sequence>MKTTDYINSKIIKYQRGDNIQRKDAIKDYRPQIQEPIKQQYTPTYSEISQDNRSEWEKSQSR</sequence>
<feature type="compositionally biased region" description="Basic and acidic residues" evidence="1">
    <location>
        <begin position="50"/>
        <end position="62"/>
    </location>
</feature>